<evidence type="ECO:0000256" key="1">
    <source>
        <dbReference type="ARBA" id="ARBA00023125"/>
    </source>
</evidence>
<dbReference type="PANTHER" id="PTHR30055:SF209">
    <property type="entry name" value="POSSIBLE TRANSCRIPTIONAL REGULATORY PROTEIN (PROBABLY TETR-FAMILY)"/>
    <property type="match status" value="1"/>
</dbReference>
<feature type="DNA-binding region" description="H-T-H motif" evidence="2">
    <location>
        <begin position="24"/>
        <end position="43"/>
    </location>
</feature>
<name>A0ABP7FFI0_9ACTN</name>
<sequence>MDAKTKILEAAASLLAESPTGDVSTRTVCEAAGVGLPTLYRHFGDKDALLAAVVDFGFEQYLDSKRAAVPSADPVRDVRDGWDAHVAFALSHPNHYKLMYSPLLSSRPAAAEEAHRMLTAVVERVAAAGLLSVPVPLAAQMIMSANAGVALSLLYRPDINSDPAFSARVRDAVVAAVTAPAGPGAPRRAPEEAPATSIALAAQLRAAPPAVLTAAETSLLQEWLARLGRSGAAGPAQDTTTQNTPALEGNDPS</sequence>
<dbReference type="Proteomes" id="UP001499884">
    <property type="component" value="Unassembled WGS sequence"/>
</dbReference>
<feature type="domain" description="HTH tetR-type" evidence="4">
    <location>
        <begin position="1"/>
        <end position="61"/>
    </location>
</feature>
<dbReference type="InterPro" id="IPR036271">
    <property type="entry name" value="Tet_transcr_reg_TetR-rel_C_sf"/>
</dbReference>
<dbReference type="PANTHER" id="PTHR30055">
    <property type="entry name" value="HTH-TYPE TRANSCRIPTIONAL REGULATOR RUTR"/>
    <property type="match status" value="1"/>
</dbReference>
<dbReference type="InterPro" id="IPR050109">
    <property type="entry name" value="HTH-type_TetR-like_transc_reg"/>
</dbReference>
<dbReference type="PROSITE" id="PS50977">
    <property type="entry name" value="HTH_TETR_2"/>
    <property type="match status" value="1"/>
</dbReference>
<gene>
    <name evidence="5" type="ORF">GCM10023082_38040</name>
</gene>
<accession>A0ABP7FFI0</accession>
<dbReference type="InterPro" id="IPR001647">
    <property type="entry name" value="HTH_TetR"/>
</dbReference>
<dbReference type="PRINTS" id="PR00455">
    <property type="entry name" value="HTHTETR"/>
</dbReference>
<keyword evidence="1 2" id="KW-0238">DNA-binding</keyword>
<keyword evidence="6" id="KW-1185">Reference proteome</keyword>
<evidence type="ECO:0000259" key="4">
    <source>
        <dbReference type="PROSITE" id="PS50977"/>
    </source>
</evidence>
<dbReference type="EMBL" id="BAABEP010000026">
    <property type="protein sequence ID" value="GAA3737241.1"/>
    <property type="molecule type" value="Genomic_DNA"/>
</dbReference>
<dbReference type="Gene3D" id="1.10.357.10">
    <property type="entry name" value="Tetracycline Repressor, domain 2"/>
    <property type="match status" value="1"/>
</dbReference>
<protein>
    <submittedName>
        <fullName evidence="5">TetR/AcrR family transcriptional regulator</fullName>
    </submittedName>
</protein>
<evidence type="ECO:0000256" key="3">
    <source>
        <dbReference type="SAM" id="MobiDB-lite"/>
    </source>
</evidence>
<organism evidence="5 6">
    <name type="scientific">Streptomyces tremellae</name>
    <dbReference type="NCBI Taxonomy" id="1124239"/>
    <lineage>
        <taxon>Bacteria</taxon>
        <taxon>Bacillati</taxon>
        <taxon>Actinomycetota</taxon>
        <taxon>Actinomycetes</taxon>
        <taxon>Kitasatosporales</taxon>
        <taxon>Streptomycetaceae</taxon>
        <taxon>Streptomyces</taxon>
    </lineage>
</organism>
<evidence type="ECO:0000256" key="2">
    <source>
        <dbReference type="PROSITE-ProRule" id="PRU00335"/>
    </source>
</evidence>
<proteinExistence type="predicted"/>
<dbReference type="Pfam" id="PF00440">
    <property type="entry name" value="TetR_N"/>
    <property type="match status" value="1"/>
</dbReference>
<feature type="region of interest" description="Disordered" evidence="3">
    <location>
        <begin position="230"/>
        <end position="253"/>
    </location>
</feature>
<dbReference type="SUPFAM" id="SSF46689">
    <property type="entry name" value="Homeodomain-like"/>
    <property type="match status" value="1"/>
</dbReference>
<comment type="caution">
    <text evidence="5">The sequence shown here is derived from an EMBL/GenBank/DDBJ whole genome shotgun (WGS) entry which is preliminary data.</text>
</comment>
<evidence type="ECO:0000313" key="6">
    <source>
        <dbReference type="Proteomes" id="UP001499884"/>
    </source>
</evidence>
<reference evidence="6" key="1">
    <citation type="journal article" date="2019" name="Int. J. Syst. Evol. Microbiol.">
        <title>The Global Catalogue of Microorganisms (GCM) 10K type strain sequencing project: providing services to taxonomists for standard genome sequencing and annotation.</title>
        <authorList>
            <consortium name="The Broad Institute Genomics Platform"/>
            <consortium name="The Broad Institute Genome Sequencing Center for Infectious Disease"/>
            <person name="Wu L."/>
            <person name="Ma J."/>
        </authorList>
    </citation>
    <scope>NUCLEOTIDE SEQUENCE [LARGE SCALE GENOMIC DNA]</scope>
    <source>
        <strain evidence="6">JCM 30846</strain>
    </source>
</reference>
<dbReference type="SUPFAM" id="SSF48498">
    <property type="entry name" value="Tetracyclin repressor-like, C-terminal domain"/>
    <property type="match status" value="1"/>
</dbReference>
<evidence type="ECO:0000313" key="5">
    <source>
        <dbReference type="EMBL" id="GAA3737241.1"/>
    </source>
</evidence>
<dbReference type="InterPro" id="IPR009057">
    <property type="entry name" value="Homeodomain-like_sf"/>
</dbReference>
<dbReference type="RefSeq" id="WP_345648634.1">
    <property type="nucleotide sequence ID" value="NZ_BAABEP010000026.1"/>
</dbReference>